<reference evidence="4" key="1">
    <citation type="submission" date="2018-02" db="EMBL/GenBank/DDBJ databases">
        <authorList>
            <person name="Hornung B."/>
        </authorList>
    </citation>
    <scope>NUCLEOTIDE SEQUENCE [LARGE SCALE GENOMIC DNA]</scope>
</reference>
<feature type="transmembrane region" description="Helical" evidence="2">
    <location>
        <begin position="169"/>
        <end position="187"/>
    </location>
</feature>
<proteinExistence type="predicted"/>
<protein>
    <submittedName>
        <fullName evidence="3">Uncharacterized protein</fullName>
    </submittedName>
</protein>
<dbReference type="Proteomes" id="UP000265962">
    <property type="component" value="Unassembled WGS sequence"/>
</dbReference>
<organism evidence="3 4">
    <name type="scientific">Propionibacterium ruminifibrarum</name>
    <dbReference type="NCBI Taxonomy" id="1962131"/>
    <lineage>
        <taxon>Bacteria</taxon>
        <taxon>Bacillati</taxon>
        <taxon>Actinomycetota</taxon>
        <taxon>Actinomycetes</taxon>
        <taxon>Propionibacteriales</taxon>
        <taxon>Propionibacteriaceae</taxon>
        <taxon>Propionibacterium</taxon>
    </lineage>
</organism>
<feature type="transmembrane region" description="Helical" evidence="2">
    <location>
        <begin position="42"/>
        <end position="63"/>
    </location>
</feature>
<feature type="region of interest" description="Disordered" evidence="1">
    <location>
        <begin position="204"/>
        <end position="236"/>
    </location>
</feature>
<evidence type="ECO:0000256" key="1">
    <source>
        <dbReference type="SAM" id="MobiDB-lite"/>
    </source>
</evidence>
<name>A0A375I3P8_9ACTN</name>
<evidence type="ECO:0000313" key="4">
    <source>
        <dbReference type="Proteomes" id="UP000265962"/>
    </source>
</evidence>
<dbReference type="AlphaFoldDB" id="A0A375I3P8"/>
<gene>
    <name evidence="3" type="ORF">PROPJV5_1642</name>
</gene>
<keyword evidence="2" id="KW-0812">Transmembrane</keyword>
<evidence type="ECO:0000256" key="2">
    <source>
        <dbReference type="SAM" id="Phobius"/>
    </source>
</evidence>
<feature type="transmembrane region" description="Helical" evidence="2">
    <location>
        <begin position="141"/>
        <end position="157"/>
    </location>
</feature>
<accession>A0A375I3P8</accession>
<sequence length="236" mass="25396">MRVFRLLGTCTVTAHPGGTMEGMADADSSGTDGLRPGYLVSLAVKTFLLVGVVLVVVCFFTLISSSLGYQEGSPAGGVSDWSGWILQRAFFDGLDPRLSAGELFGAALWTGMRTFGLFPLTLALMARHVSRQIWEEPKRHVFRLIGLGMFVLALLNPDDLMRSGLPYGLNIYAVTLGPALTVVGGCIDRQLFGAEKPIWQRDWDPAAQGLPQPVWSSVAGPSGTQEPPLPSSQNPY</sequence>
<keyword evidence="4" id="KW-1185">Reference proteome</keyword>
<keyword evidence="2" id="KW-1133">Transmembrane helix</keyword>
<evidence type="ECO:0000313" key="3">
    <source>
        <dbReference type="EMBL" id="SPF68660.1"/>
    </source>
</evidence>
<dbReference type="EMBL" id="OMOH01000005">
    <property type="protein sequence ID" value="SPF68660.1"/>
    <property type="molecule type" value="Genomic_DNA"/>
</dbReference>
<keyword evidence="2" id="KW-0472">Membrane</keyword>